<dbReference type="RefSeq" id="WP_160802537.1">
    <property type="nucleotide sequence ID" value="NZ_WUUL01000012.1"/>
</dbReference>
<keyword evidence="2" id="KW-1185">Reference proteome</keyword>
<gene>
    <name evidence="1" type="ORF">GSM42_15975</name>
</gene>
<dbReference type="AlphaFoldDB" id="A0A6I4VZN3"/>
<evidence type="ECO:0000313" key="1">
    <source>
        <dbReference type="EMBL" id="MXQ55186.1"/>
    </source>
</evidence>
<dbReference type="Proteomes" id="UP000430692">
    <property type="component" value="Unassembled WGS sequence"/>
</dbReference>
<accession>A0A6I4VZN3</accession>
<organism evidence="1 2">
    <name type="scientific">Shimazuella alba</name>
    <dbReference type="NCBI Taxonomy" id="2690964"/>
    <lineage>
        <taxon>Bacteria</taxon>
        <taxon>Bacillati</taxon>
        <taxon>Bacillota</taxon>
        <taxon>Bacilli</taxon>
        <taxon>Bacillales</taxon>
        <taxon>Thermoactinomycetaceae</taxon>
        <taxon>Shimazuella</taxon>
    </lineage>
</organism>
<protein>
    <submittedName>
        <fullName evidence="1">Uncharacterized protein</fullName>
    </submittedName>
</protein>
<reference evidence="1 2" key="1">
    <citation type="submission" date="2019-12" db="EMBL/GenBank/DDBJ databases">
        <title>Whole-genome analyses of novel actinobacteria.</title>
        <authorList>
            <person name="Sahin N."/>
            <person name="Saygin H."/>
        </authorList>
    </citation>
    <scope>NUCLEOTIDE SEQUENCE [LARGE SCALE GENOMIC DNA]</scope>
    <source>
        <strain evidence="1 2">KC615</strain>
    </source>
</reference>
<sequence length="60" mass="7098">MKIHVFEVLNMDKEQKLIDLQSLLNIPDNYQSKEEINRTAIESREKQMDETQSLSEYLGL</sequence>
<name>A0A6I4VZN3_9BACL</name>
<dbReference type="EMBL" id="WUUL01000012">
    <property type="protein sequence ID" value="MXQ55186.1"/>
    <property type="molecule type" value="Genomic_DNA"/>
</dbReference>
<evidence type="ECO:0000313" key="2">
    <source>
        <dbReference type="Proteomes" id="UP000430692"/>
    </source>
</evidence>
<comment type="caution">
    <text evidence="1">The sequence shown here is derived from an EMBL/GenBank/DDBJ whole genome shotgun (WGS) entry which is preliminary data.</text>
</comment>
<proteinExistence type="predicted"/>